<sequence>MKSKIENVIRDLQDKRIIDLNEPDINMLKGTTEGLVYTLSENTMPKYVIKYDRPQEIEYVERFLQSRRNVSLLPEWLYTDPQKEFIVYSFITGTTHYNRGLKEDWMRTLVKEVLNHYEECHPEEAWGRLDQPRKSWHEFNKISVGLAYRDLGDLLPEEDYFKVKSIVERISRSGEEKKYLLHGDTGVHNFVFNHRVLTGVIDPSPIIGPVIYDFTYAFCSSPDDLNVETLLTSFSLLEHVSMGKLQLIDEVVVQLYTRLGICVRVHPQDLAEYLRAWDYWKSLVSS</sequence>
<dbReference type="InterPro" id="IPR011009">
    <property type="entry name" value="Kinase-like_dom_sf"/>
</dbReference>
<evidence type="ECO:0000259" key="1">
    <source>
        <dbReference type="Pfam" id="PF01636"/>
    </source>
</evidence>
<evidence type="ECO:0000313" key="3">
    <source>
        <dbReference type="Proteomes" id="UP000322139"/>
    </source>
</evidence>
<comment type="caution">
    <text evidence="2">The sequence shown here is derived from an EMBL/GenBank/DDBJ whole genome shotgun (WGS) entry which is preliminary data.</text>
</comment>
<dbReference type="AlphaFoldDB" id="A0A5D4RE53"/>
<gene>
    <name evidence="2" type="ORF">FZD51_10640</name>
</gene>
<dbReference type="EMBL" id="VTER01000005">
    <property type="protein sequence ID" value="TYS48571.1"/>
    <property type="molecule type" value="Genomic_DNA"/>
</dbReference>
<protein>
    <submittedName>
        <fullName evidence="2">Phosphotransferase</fullName>
    </submittedName>
</protein>
<dbReference type="Pfam" id="PF01636">
    <property type="entry name" value="APH"/>
    <property type="match status" value="1"/>
</dbReference>
<dbReference type="Proteomes" id="UP000322139">
    <property type="component" value="Unassembled WGS sequence"/>
</dbReference>
<dbReference type="SUPFAM" id="SSF56112">
    <property type="entry name" value="Protein kinase-like (PK-like)"/>
    <property type="match status" value="1"/>
</dbReference>
<dbReference type="Gene3D" id="3.90.1200.10">
    <property type="match status" value="1"/>
</dbReference>
<accession>A0A5D4RE53</accession>
<name>A0A5D4RE53_9BACI</name>
<organism evidence="2 3">
    <name type="scientific">Bacillus infantis</name>
    <dbReference type="NCBI Taxonomy" id="324767"/>
    <lineage>
        <taxon>Bacteria</taxon>
        <taxon>Bacillati</taxon>
        <taxon>Bacillota</taxon>
        <taxon>Bacilli</taxon>
        <taxon>Bacillales</taxon>
        <taxon>Bacillaceae</taxon>
        <taxon>Bacillus</taxon>
    </lineage>
</organism>
<reference evidence="2 3" key="1">
    <citation type="submission" date="2019-08" db="EMBL/GenBank/DDBJ databases">
        <title>Bacillus genomes from the desert of Cuatro Cienegas, Coahuila.</title>
        <authorList>
            <person name="Olmedo-Alvarez G."/>
        </authorList>
    </citation>
    <scope>NUCLEOTIDE SEQUENCE [LARGE SCALE GENOMIC DNA]</scope>
    <source>
        <strain evidence="2 3">CH446_14T</strain>
    </source>
</reference>
<dbReference type="RefSeq" id="WP_148974749.1">
    <property type="nucleotide sequence ID" value="NZ_VTER01000005.1"/>
</dbReference>
<dbReference type="InterPro" id="IPR002575">
    <property type="entry name" value="Aminoglycoside_PTrfase"/>
</dbReference>
<evidence type="ECO:0000313" key="2">
    <source>
        <dbReference type="EMBL" id="TYS48571.1"/>
    </source>
</evidence>
<keyword evidence="2" id="KW-0808">Transferase</keyword>
<dbReference type="GO" id="GO:0016740">
    <property type="term" value="F:transferase activity"/>
    <property type="evidence" value="ECO:0007669"/>
    <property type="project" value="UniProtKB-KW"/>
</dbReference>
<feature type="domain" description="Aminoglycoside phosphotransferase" evidence="1">
    <location>
        <begin position="35"/>
        <end position="218"/>
    </location>
</feature>
<proteinExistence type="predicted"/>